<dbReference type="EMBL" id="CP066681">
    <property type="protein sequence ID" value="QQG35908.1"/>
    <property type="molecule type" value="Genomic_DNA"/>
</dbReference>
<gene>
    <name evidence="1" type="ORF">HYS17_10455</name>
</gene>
<reference evidence="1 2" key="1">
    <citation type="submission" date="2020-07" db="EMBL/GenBank/DDBJ databases">
        <title>Huge and variable diversity of episymbiotic CPR bacteria and DPANN archaea in groundwater ecosystems.</title>
        <authorList>
            <person name="He C.Y."/>
            <person name="Keren R."/>
            <person name="Whittaker M."/>
            <person name="Farag I.F."/>
            <person name="Doudna J."/>
            <person name="Cate J.H.D."/>
            <person name="Banfield J.F."/>
        </authorList>
    </citation>
    <scope>NUCLEOTIDE SEQUENCE [LARGE SCALE GENOMIC DNA]</scope>
    <source>
        <strain evidence="1">NC_groundwater_70_Ag_B-0.1um_54_66</strain>
    </source>
</reference>
<organism evidence="1 2">
    <name type="scientific">Micavibrio aeruginosavorus</name>
    <dbReference type="NCBI Taxonomy" id="349221"/>
    <lineage>
        <taxon>Bacteria</taxon>
        <taxon>Pseudomonadati</taxon>
        <taxon>Bdellovibrionota</taxon>
        <taxon>Bdellovibrionia</taxon>
        <taxon>Bdellovibrionales</taxon>
        <taxon>Pseudobdellovibrionaceae</taxon>
        <taxon>Micavibrio</taxon>
    </lineage>
</organism>
<dbReference type="AlphaFoldDB" id="A0A7T5R1N8"/>
<evidence type="ECO:0000313" key="1">
    <source>
        <dbReference type="EMBL" id="QQG35908.1"/>
    </source>
</evidence>
<dbReference type="Proteomes" id="UP000595362">
    <property type="component" value="Chromosome"/>
</dbReference>
<protein>
    <submittedName>
        <fullName evidence="1">Uncharacterized protein</fullName>
    </submittedName>
</protein>
<name>A0A7T5R1N8_9BACT</name>
<sequence>MKINIDRSGDLSALFAMRANPWAPRYEPDLWNDRSEGAFASLIDRHFYFLKRTLKLFDLREGTVGLSQLFNRFDTVDIASKTGVPVDFVSQIRGDVMSFLRSTMYSTNCYAYTLNIRDGHPPGSKLFPGQLAQRHTNPVVPWEGDIDQVVEGAIRDGLRLFDGDPLNDKIPETFYLAALHERPQQGGKQCDYHFLRIDRHGGVSHKNGHGYVTNLDYGGAEIVDPFNDAVLPGYRYHAAFLVPCVMT</sequence>
<proteinExistence type="predicted"/>
<evidence type="ECO:0000313" key="2">
    <source>
        <dbReference type="Proteomes" id="UP000595362"/>
    </source>
</evidence>
<accession>A0A7T5R1N8</accession>